<evidence type="ECO:0000259" key="13">
    <source>
        <dbReference type="PROSITE" id="PS51918"/>
    </source>
</evidence>
<dbReference type="HAMAP" id="MF_01225_B">
    <property type="entry name" value="MoaA_B"/>
    <property type="match status" value="1"/>
</dbReference>
<keyword evidence="6 12" id="KW-0408">Iron</keyword>
<feature type="binding site" evidence="12">
    <location>
        <position position="77"/>
    </location>
    <ligand>
        <name>S-adenosyl-L-methionine</name>
        <dbReference type="ChEBI" id="CHEBI:59789"/>
    </ligand>
</feature>
<keyword evidence="5 12" id="KW-0547">Nucleotide-binding</keyword>
<keyword evidence="10 12" id="KW-0456">Lyase</keyword>
<dbReference type="NCBIfam" id="TIGR02666">
    <property type="entry name" value="moaA"/>
    <property type="match status" value="1"/>
</dbReference>
<feature type="binding site" evidence="12">
    <location>
        <position position="26"/>
    </location>
    <ligand>
        <name>[4Fe-4S] cluster</name>
        <dbReference type="ChEBI" id="CHEBI:49883"/>
        <label>1</label>
        <note>4Fe-4S-S-AdoMet</note>
    </ligand>
</feature>
<feature type="binding site" evidence="12">
    <location>
        <position position="199"/>
    </location>
    <ligand>
        <name>S-adenosyl-L-methionine</name>
        <dbReference type="ChEBI" id="CHEBI:59789"/>
    </ligand>
</feature>
<dbReference type="RefSeq" id="WP_066246949.1">
    <property type="nucleotide sequence ID" value="NZ_CP017703.1"/>
</dbReference>
<sequence length="340" mass="38399">MGNMNKITDTLQRPLRDLRISVTDRCNFRCRYCMPAEIFGPYFQFLKNDQLLSFEEITRLARIFASLGVEKIRLSGGEPLLRKELPKLIEMLGSIEGISDIALTTNGSLLAKHAKALKDAGLHRVNVSLDSLDDKVFRQMNGGRCDVKTVLEGIEAAAKAGMKVKVNMVVQKGINDQDIVPMARHFRGTGHVLRFIEFMDVGNSNGWNLTQVVSKQEIFERVNAEMPLEPIPSNYFGEVASRYRYRGTNEEIGIISSVTDSFCSTCTRARLSADGNLYTCLFASQGTDLRAQLRSGAKDEEIRNLIQDVWSRRADRYSEERFNNTTMPNKKKIEMYYIGG</sequence>
<proteinExistence type="inferred from homology"/>
<evidence type="ECO:0000256" key="7">
    <source>
        <dbReference type="ARBA" id="ARBA00023014"/>
    </source>
</evidence>
<dbReference type="SMART" id="SM00729">
    <property type="entry name" value="Elp3"/>
    <property type="match status" value="1"/>
</dbReference>
<dbReference type="GO" id="GO:0046872">
    <property type="term" value="F:metal ion binding"/>
    <property type="evidence" value="ECO:0007669"/>
    <property type="project" value="UniProtKB-KW"/>
</dbReference>
<feature type="binding site" evidence="12">
    <location>
        <position position="19"/>
    </location>
    <ligand>
        <name>GTP</name>
        <dbReference type="ChEBI" id="CHEBI:37565"/>
    </ligand>
</feature>
<keyword evidence="4 12" id="KW-0479">Metal-binding</keyword>
<evidence type="ECO:0000256" key="11">
    <source>
        <dbReference type="ARBA" id="ARBA00048697"/>
    </source>
</evidence>
<evidence type="ECO:0000256" key="2">
    <source>
        <dbReference type="ARBA" id="ARBA00022485"/>
    </source>
</evidence>
<dbReference type="GO" id="GO:1904047">
    <property type="term" value="F:S-adenosyl-L-methionine binding"/>
    <property type="evidence" value="ECO:0007669"/>
    <property type="project" value="UniProtKB-UniRule"/>
</dbReference>
<evidence type="ECO:0000256" key="12">
    <source>
        <dbReference type="HAMAP-Rule" id="MF_01225"/>
    </source>
</evidence>
<feature type="binding site" evidence="12">
    <location>
        <position position="263"/>
    </location>
    <ligand>
        <name>[4Fe-4S] cluster</name>
        <dbReference type="ChEBI" id="CHEBI:49883"/>
        <label>2</label>
        <note>4Fe-4S-substrate</note>
    </ligand>
</feature>
<evidence type="ECO:0000256" key="9">
    <source>
        <dbReference type="ARBA" id="ARBA00023150"/>
    </source>
</evidence>
<dbReference type="PANTHER" id="PTHR22960">
    <property type="entry name" value="MOLYBDOPTERIN COFACTOR SYNTHESIS PROTEIN A"/>
    <property type="match status" value="1"/>
</dbReference>
<dbReference type="InterPro" id="IPR010505">
    <property type="entry name" value="MoaA_twitch"/>
</dbReference>
<dbReference type="CDD" id="cd01335">
    <property type="entry name" value="Radical_SAM"/>
    <property type="match status" value="1"/>
</dbReference>
<dbReference type="InterPro" id="IPR050105">
    <property type="entry name" value="MoCo_biosynth_MoaA/MoaC"/>
</dbReference>
<keyword evidence="8 12" id="KW-0342">GTP-binding</keyword>
<dbReference type="PROSITE" id="PS51918">
    <property type="entry name" value="RADICAL_SAM"/>
    <property type="match status" value="1"/>
</dbReference>
<accession>A0A223E4F4</accession>
<feature type="binding site" evidence="12">
    <location>
        <position position="73"/>
    </location>
    <ligand>
        <name>GTP</name>
        <dbReference type="ChEBI" id="CHEBI:37565"/>
    </ligand>
</feature>
<organism evidence="14 15">
    <name type="scientific">Aeribacillus pallidus</name>
    <dbReference type="NCBI Taxonomy" id="33936"/>
    <lineage>
        <taxon>Bacteria</taxon>
        <taxon>Bacillati</taxon>
        <taxon>Bacillota</taxon>
        <taxon>Bacilli</taxon>
        <taxon>Bacillales</taxon>
        <taxon>Bacillaceae</taxon>
        <taxon>Aeribacillus</taxon>
    </lineage>
</organism>
<reference evidence="14 15" key="1">
    <citation type="submission" date="2016-10" db="EMBL/GenBank/DDBJ databases">
        <title>The whole genome sequencing and assembly of Aeribacillus pallidus KCTC3564 strain.</title>
        <authorList>
            <person name="Lee Y.-J."/>
            <person name="Park M.-K."/>
            <person name="Yi H."/>
            <person name="Bahn Y.-S."/>
            <person name="Kim J.F."/>
            <person name="Lee D.-W."/>
        </authorList>
    </citation>
    <scope>NUCLEOTIDE SEQUENCE [LARGE SCALE GENOMIC DNA]</scope>
    <source>
        <strain evidence="14 15">KCTC3564</strain>
    </source>
</reference>
<evidence type="ECO:0000256" key="10">
    <source>
        <dbReference type="ARBA" id="ARBA00023239"/>
    </source>
</evidence>
<feature type="binding site" evidence="12">
    <location>
        <position position="30"/>
    </location>
    <ligand>
        <name>[4Fe-4S] cluster</name>
        <dbReference type="ChEBI" id="CHEBI:49883"/>
        <label>1</label>
        <note>4Fe-4S-S-AdoMet</note>
    </ligand>
</feature>
<dbReference type="GO" id="GO:0061798">
    <property type="term" value="F:GTP 3',8'-cyclase activity"/>
    <property type="evidence" value="ECO:0007669"/>
    <property type="project" value="UniProtKB-UniRule"/>
</dbReference>
<dbReference type="PANTHER" id="PTHR22960:SF0">
    <property type="entry name" value="MOLYBDENUM COFACTOR BIOSYNTHESIS PROTEIN 1"/>
    <property type="match status" value="1"/>
</dbReference>
<feature type="binding site" evidence="12">
    <location>
        <position position="280"/>
    </location>
    <ligand>
        <name>[4Fe-4S] cluster</name>
        <dbReference type="ChEBI" id="CHEBI:49883"/>
        <label>2</label>
        <note>4Fe-4S-substrate</note>
    </ligand>
</feature>
<feature type="binding site" evidence="12">
    <location>
        <position position="104"/>
    </location>
    <ligand>
        <name>GTP</name>
        <dbReference type="ChEBI" id="CHEBI:37565"/>
    </ligand>
</feature>
<dbReference type="Pfam" id="PF06463">
    <property type="entry name" value="Mob_synth_C"/>
    <property type="match status" value="1"/>
</dbReference>
<dbReference type="CDD" id="cd21117">
    <property type="entry name" value="Twitch_MoaA"/>
    <property type="match status" value="1"/>
</dbReference>
<keyword evidence="9 12" id="KW-0501">Molybdenum cofactor biosynthesis</keyword>
<dbReference type="Gene3D" id="3.20.20.70">
    <property type="entry name" value="Aldolase class I"/>
    <property type="match status" value="1"/>
</dbReference>
<comment type="subunit">
    <text evidence="12">Monomer and homodimer.</text>
</comment>
<keyword evidence="2 12" id="KW-0004">4Fe-4S</keyword>
<gene>
    <name evidence="12" type="primary">moaA</name>
    <name evidence="14" type="ORF">AP3564_07360</name>
</gene>
<dbReference type="SFLD" id="SFLDS00029">
    <property type="entry name" value="Radical_SAM"/>
    <property type="match status" value="1"/>
</dbReference>
<feature type="domain" description="Radical SAM core" evidence="13">
    <location>
        <begin position="10"/>
        <end position="229"/>
    </location>
</feature>
<name>A0A164BQF8_9BACI</name>
<evidence type="ECO:0000256" key="5">
    <source>
        <dbReference type="ARBA" id="ARBA00022741"/>
    </source>
</evidence>
<dbReference type="InterPro" id="IPR013785">
    <property type="entry name" value="Aldolase_TIM"/>
</dbReference>
<dbReference type="EC" id="4.1.99.22" evidence="1 12"/>
<dbReference type="UniPathway" id="UPA00344"/>
<dbReference type="InterPro" id="IPR058240">
    <property type="entry name" value="rSAM_sf"/>
</dbReference>
<evidence type="ECO:0000313" key="14">
    <source>
        <dbReference type="EMBL" id="ASS90071.1"/>
    </source>
</evidence>
<feature type="binding site" evidence="12">
    <location>
        <begin position="268"/>
        <end position="270"/>
    </location>
    <ligand>
        <name>GTP</name>
        <dbReference type="ChEBI" id="CHEBI:37565"/>
    </ligand>
</feature>
<dbReference type="SFLD" id="SFLDG01383">
    <property type="entry name" value="cyclic_pyranopterin_phosphate"/>
    <property type="match status" value="1"/>
</dbReference>
<feature type="binding site" evidence="12">
    <location>
        <position position="266"/>
    </location>
    <ligand>
        <name>[4Fe-4S] cluster</name>
        <dbReference type="ChEBI" id="CHEBI:49883"/>
        <label>2</label>
        <note>4Fe-4S-substrate</note>
    </ligand>
</feature>
<feature type="binding site" evidence="12">
    <location>
        <position position="33"/>
    </location>
    <ligand>
        <name>[4Fe-4S] cluster</name>
        <dbReference type="ChEBI" id="CHEBI:49883"/>
        <label>1</label>
        <note>4Fe-4S-S-AdoMet</note>
    </ligand>
</feature>
<dbReference type="EMBL" id="CP017703">
    <property type="protein sequence ID" value="ASS90071.1"/>
    <property type="molecule type" value="Genomic_DNA"/>
</dbReference>
<dbReference type="GO" id="GO:0061799">
    <property type="term" value="F:cyclic pyranopterin monophosphate synthase activity"/>
    <property type="evidence" value="ECO:0007669"/>
    <property type="project" value="TreeGrafter"/>
</dbReference>
<comment type="catalytic activity">
    <reaction evidence="11 12">
        <text>GTP + AH2 + S-adenosyl-L-methionine = (8S)-3',8-cyclo-7,8-dihydroguanosine 5'-triphosphate + 5'-deoxyadenosine + L-methionine + A + H(+)</text>
        <dbReference type="Rhea" id="RHEA:49576"/>
        <dbReference type="ChEBI" id="CHEBI:13193"/>
        <dbReference type="ChEBI" id="CHEBI:15378"/>
        <dbReference type="ChEBI" id="CHEBI:17319"/>
        <dbReference type="ChEBI" id="CHEBI:17499"/>
        <dbReference type="ChEBI" id="CHEBI:37565"/>
        <dbReference type="ChEBI" id="CHEBI:57844"/>
        <dbReference type="ChEBI" id="CHEBI:59789"/>
        <dbReference type="ChEBI" id="CHEBI:131766"/>
        <dbReference type="EC" id="4.1.99.22"/>
    </reaction>
</comment>
<dbReference type="KEGG" id="apak:AP3564_07360"/>
<evidence type="ECO:0000256" key="4">
    <source>
        <dbReference type="ARBA" id="ARBA00022723"/>
    </source>
</evidence>
<dbReference type="SFLD" id="SFLDG01067">
    <property type="entry name" value="SPASM/twitch_domain_containing"/>
    <property type="match status" value="1"/>
</dbReference>
<feature type="binding site" evidence="12">
    <location>
        <position position="128"/>
    </location>
    <ligand>
        <name>S-adenosyl-L-methionine</name>
        <dbReference type="ChEBI" id="CHEBI:59789"/>
    </ligand>
</feature>
<dbReference type="InterPro" id="IPR040064">
    <property type="entry name" value="MoaA-like"/>
</dbReference>
<dbReference type="GO" id="GO:0051539">
    <property type="term" value="F:4 iron, 4 sulfur cluster binding"/>
    <property type="evidence" value="ECO:0007669"/>
    <property type="project" value="UniProtKB-UniRule"/>
</dbReference>
<evidence type="ECO:0000256" key="3">
    <source>
        <dbReference type="ARBA" id="ARBA00022691"/>
    </source>
</evidence>
<dbReference type="InterPro" id="IPR007197">
    <property type="entry name" value="rSAM"/>
</dbReference>
<comment type="pathway">
    <text evidence="12">Cofactor biosynthesis; molybdopterin biosynthesis.</text>
</comment>
<dbReference type="SFLD" id="SFLDG01386">
    <property type="entry name" value="main_SPASM_domain-containing"/>
    <property type="match status" value="1"/>
</dbReference>
<feature type="binding site" evidence="12">
    <location>
        <position position="165"/>
    </location>
    <ligand>
        <name>GTP</name>
        <dbReference type="ChEBI" id="CHEBI:37565"/>
    </ligand>
</feature>
<dbReference type="PROSITE" id="PS01305">
    <property type="entry name" value="MOAA_NIFB_PQQE"/>
    <property type="match status" value="1"/>
</dbReference>
<dbReference type="InterPro" id="IPR013483">
    <property type="entry name" value="MoaA"/>
</dbReference>
<dbReference type="InterPro" id="IPR000385">
    <property type="entry name" value="MoaA_NifB_PqqE_Fe-S-bd_CS"/>
</dbReference>
<evidence type="ECO:0000313" key="15">
    <source>
        <dbReference type="Proteomes" id="UP000214606"/>
    </source>
</evidence>
<comment type="function">
    <text evidence="12">Catalyzes the cyclization of GTP to (8S)-3',8-cyclo-7,8-dihydroguanosine 5'-triphosphate.</text>
</comment>
<keyword evidence="3 12" id="KW-0949">S-adenosyl-L-methionine</keyword>
<evidence type="ECO:0000256" key="6">
    <source>
        <dbReference type="ARBA" id="ARBA00023004"/>
    </source>
</evidence>
<dbReference type="InterPro" id="IPR006638">
    <property type="entry name" value="Elp3/MiaA/NifB-like_rSAM"/>
</dbReference>
<comment type="cofactor">
    <cofactor evidence="12">
        <name>[4Fe-4S] cluster</name>
        <dbReference type="ChEBI" id="CHEBI:49883"/>
    </cofactor>
    <text evidence="12">Binds 2 [4Fe-4S] clusters. Binds 1 [4Fe-4S] cluster coordinated with 3 cysteines and an exchangeable S-adenosyl-L-methionine and 1 [4Fe-4S] cluster coordinated with 3 cysteines and the GTP-derived substrate.</text>
</comment>
<protein>
    <recommendedName>
        <fullName evidence="1 12">GTP 3',8-cyclase</fullName>
        <ecNumber evidence="1 12">4.1.99.22</ecNumber>
    </recommendedName>
    <alternativeName>
        <fullName evidence="12">Molybdenum cofactor biosynthesis protein A</fullName>
    </alternativeName>
</protein>
<dbReference type="GO" id="GO:0005525">
    <property type="term" value="F:GTP binding"/>
    <property type="evidence" value="ECO:0007669"/>
    <property type="project" value="UniProtKB-UniRule"/>
</dbReference>
<dbReference type="Pfam" id="PF04055">
    <property type="entry name" value="Radical_SAM"/>
    <property type="match status" value="1"/>
</dbReference>
<feature type="binding site" evidence="12">
    <location>
        <position position="32"/>
    </location>
    <ligand>
        <name>S-adenosyl-L-methionine</name>
        <dbReference type="ChEBI" id="CHEBI:59789"/>
    </ligand>
</feature>
<evidence type="ECO:0000256" key="8">
    <source>
        <dbReference type="ARBA" id="ARBA00023134"/>
    </source>
</evidence>
<accession>A0A164BQF8</accession>
<evidence type="ECO:0000256" key="1">
    <source>
        <dbReference type="ARBA" id="ARBA00012167"/>
    </source>
</evidence>
<comment type="similarity">
    <text evidence="12">Belongs to the radical SAM superfamily. MoaA family.</text>
</comment>
<dbReference type="AlphaFoldDB" id="A0A164BQF8"/>
<dbReference type="SUPFAM" id="SSF102114">
    <property type="entry name" value="Radical SAM enzymes"/>
    <property type="match status" value="1"/>
</dbReference>
<keyword evidence="7 12" id="KW-0411">Iron-sulfur</keyword>
<dbReference type="GO" id="GO:0006777">
    <property type="term" value="P:Mo-molybdopterin cofactor biosynthetic process"/>
    <property type="evidence" value="ECO:0007669"/>
    <property type="project" value="UniProtKB-UniRule"/>
</dbReference>
<dbReference type="Proteomes" id="UP000214606">
    <property type="component" value="Chromosome"/>
</dbReference>